<gene>
    <name evidence="1" type="ORF">VSP9026_02401</name>
</gene>
<proteinExistence type="predicted"/>
<evidence type="ECO:0000313" key="1">
    <source>
        <dbReference type="EMBL" id="SIO94672.1"/>
    </source>
</evidence>
<name>A0A1N6M5G5_9VIBR</name>
<dbReference type="OrthoDB" id="8759063at2"/>
<protein>
    <submittedName>
        <fullName evidence="1">Phage Tail Protein X</fullName>
    </submittedName>
</protein>
<dbReference type="InterPro" id="IPR008861">
    <property type="entry name" value="GpX-like"/>
</dbReference>
<dbReference type="RefSeq" id="WP_074373205.1">
    <property type="nucleotide sequence ID" value="NZ_AP024907.1"/>
</dbReference>
<dbReference type="Pfam" id="PF05489">
    <property type="entry name" value="Phage_tail_X"/>
    <property type="match status" value="1"/>
</dbReference>
<dbReference type="Proteomes" id="UP000184774">
    <property type="component" value="Unassembled WGS sequence"/>
</dbReference>
<dbReference type="AlphaFoldDB" id="A0A1N6M5G5"/>
<accession>A0A1N6M5G5</accession>
<reference evidence="1 2" key="1">
    <citation type="submission" date="2016-12" db="EMBL/GenBank/DDBJ databases">
        <authorList>
            <person name="Song W.-J."/>
            <person name="Kurnit D.M."/>
        </authorList>
    </citation>
    <scope>NUCLEOTIDE SEQUENCE [LARGE SCALE GENOMIC DNA]</scope>
    <source>
        <strain evidence="1 2">CECT 9026</strain>
    </source>
</reference>
<dbReference type="EMBL" id="FSSB01000016">
    <property type="protein sequence ID" value="SIO94672.1"/>
    <property type="molecule type" value="Genomic_DNA"/>
</dbReference>
<organism evidence="1 2">
    <name type="scientific">Vibrio spartinae</name>
    <dbReference type="NCBI Taxonomy" id="1918945"/>
    <lineage>
        <taxon>Bacteria</taxon>
        <taxon>Pseudomonadati</taxon>
        <taxon>Pseudomonadota</taxon>
        <taxon>Gammaproteobacteria</taxon>
        <taxon>Vibrionales</taxon>
        <taxon>Vibrionaceae</taxon>
        <taxon>Vibrio</taxon>
    </lineage>
</organism>
<evidence type="ECO:0000313" key="2">
    <source>
        <dbReference type="Proteomes" id="UP000184774"/>
    </source>
</evidence>
<sequence>MTIYVTKDGDQIDAITYQYYDGIPGAYEAVLKANRGLSALPHPLKAGIEIYLPPLEPVAKAPEISLWD</sequence>